<evidence type="ECO:0000256" key="2">
    <source>
        <dbReference type="ARBA" id="ARBA00007267"/>
    </source>
</evidence>
<organism evidence="6 7">
    <name type="scientific">Trapa incisa</name>
    <dbReference type="NCBI Taxonomy" id="236973"/>
    <lineage>
        <taxon>Eukaryota</taxon>
        <taxon>Viridiplantae</taxon>
        <taxon>Streptophyta</taxon>
        <taxon>Embryophyta</taxon>
        <taxon>Tracheophyta</taxon>
        <taxon>Spermatophyta</taxon>
        <taxon>Magnoliopsida</taxon>
        <taxon>eudicotyledons</taxon>
        <taxon>Gunneridae</taxon>
        <taxon>Pentapetalae</taxon>
        <taxon>rosids</taxon>
        <taxon>malvids</taxon>
        <taxon>Myrtales</taxon>
        <taxon>Lythraceae</taxon>
        <taxon>Trapa</taxon>
    </lineage>
</organism>
<evidence type="ECO:0000313" key="7">
    <source>
        <dbReference type="Proteomes" id="UP001345219"/>
    </source>
</evidence>
<protein>
    <recommendedName>
        <fullName evidence="5">CRC domain-containing protein</fullName>
    </recommendedName>
</protein>
<feature type="compositionally biased region" description="Polar residues" evidence="4">
    <location>
        <begin position="720"/>
        <end position="737"/>
    </location>
</feature>
<feature type="compositionally biased region" description="Polar residues" evidence="4">
    <location>
        <begin position="761"/>
        <end position="772"/>
    </location>
</feature>
<dbReference type="AlphaFoldDB" id="A0AAN7L8R1"/>
<dbReference type="Proteomes" id="UP001345219">
    <property type="component" value="Chromosome 14"/>
</dbReference>
<comment type="caution">
    <text evidence="6">The sequence shown here is derived from an EMBL/GenBank/DDBJ whole genome shotgun (WGS) entry which is preliminary data.</text>
</comment>
<gene>
    <name evidence="6" type="ORF">SAY87_018575</name>
</gene>
<dbReference type="InterPro" id="IPR005172">
    <property type="entry name" value="CRC"/>
</dbReference>
<evidence type="ECO:0000256" key="4">
    <source>
        <dbReference type="SAM" id="MobiDB-lite"/>
    </source>
</evidence>
<keyword evidence="7" id="KW-1185">Reference proteome</keyword>
<dbReference type="SMART" id="SM01114">
    <property type="entry name" value="CXC"/>
    <property type="match status" value="2"/>
</dbReference>
<feature type="region of interest" description="Disordered" evidence="4">
    <location>
        <begin position="99"/>
        <end position="121"/>
    </location>
</feature>
<comment type="similarity">
    <text evidence="2">Belongs to the lin-54 family.</text>
</comment>
<dbReference type="PANTHER" id="PTHR46159:SF12">
    <property type="entry name" value="PROTEIN TESMIN_TSO1-LIKE CXC 3-RELATED"/>
    <property type="match status" value="1"/>
</dbReference>
<feature type="region of interest" description="Disordered" evidence="4">
    <location>
        <begin position="447"/>
        <end position="477"/>
    </location>
</feature>
<feature type="region of interest" description="Disordered" evidence="4">
    <location>
        <begin position="1"/>
        <end position="34"/>
    </location>
</feature>
<dbReference type="PANTHER" id="PTHR46159">
    <property type="entry name" value="PROTEIN TESMIN/TSO1-LIKE CXC 2"/>
    <property type="match status" value="1"/>
</dbReference>
<dbReference type="Pfam" id="PF03638">
    <property type="entry name" value="TCR"/>
    <property type="match status" value="2"/>
</dbReference>
<feature type="compositionally biased region" description="Polar residues" evidence="4">
    <location>
        <begin position="647"/>
        <end position="657"/>
    </location>
</feature>
<sequence>MKCGMLKGTCERASSSMEMETPDRTKAASSSTPISKFEDSPVFNYINNLSPIKPVKSIHVAHTLSSLSFASLQSIFTSPHVSSLKESRLHRRHQNLDFSKLKSPSRDAQRASANERAEAELSENFGERISIPSTTVEQLGEDNKLTFELSHTLDYECGSPDSRTNQEMCLGRARNFDQQVEPDIGNTQAGPEGEWASLAPDTVDLLIFSSPNDAEAFQGIIQRSPGLETGLDAAISSSLIRNNIAELQKMQLLFQVASGGHPEMGDASESIEIKHTREDLGSHDLETMGPYPCDGLNNEAELHDPFAEMKPLSNFQRGLRRRCLDFEMVGAHHHKSLPDRSNSSSLSHPEGMIASTNLMLTSVNSKRGGQPSMCILPGIGLHLNSLASAKDCYNVINHDSSFSETHSNMSCQELLQQTVISNASDREADESGNIFVEDNPLAMVLLDEPNPNPNPNLNPNSPRKKRRRAEHPGDDDGCKRCNCKKSKCLKLYCECFAAGIYCMEPCACQDCFNKPIHEDIVLATRKQIESRNPLAFAPKVIRASDSVTENESMKTPVSARHKRGCNCKKSSCLKKYCECYQGGVGCSINCRCEGCRNRFGTKDGTVPVAEADCEAEDEEAEKREKAGLDAIPLRTEKLKTVLPGTPSGLSGSLLPQTTVPPPKSKPLRSSFMATVGSTYVLNSTQKLGKAKAEFLLPPLPNLEKPQQFNAENELPEILRGSSTPNVNIKTASPSSKRVSPPHGEFGSSPSLRSGRRLILQSIPSFPSLTPQH</sequence>
<keyword evidence="3" id="KW-0539">Nucleus</keyword>
<evidence type="ECO:0000313" key="6">
    <source>
        <dbReference type="EMBL" id="KAK4778388.1"/>
    </source>
</evidence>
<name>A0AAN7L8R1_9MYRT</name>
<reference evidence="6 7" key="1">
    <citation type="journal article" date="2023" name="Hortic Res">
        <title>Pangenome of water caltrop reveals structural variations and asymmetric subgenome divergence after allopolyploidization.</title>
        <authorList>
            <person name="Zhang X."/>
            <person name="Chen Y."/>
            <person name="Wang L."/>
            <person name="Yuan Y."/>
            <person name="Fang M."/>
            <person name="Shi L."/>
            <person name="Lu R."/>
            <person name="Comes H.P."/>
            <person name="Ma Y."/>
            <person name="Chen Y."/>
            <person name="Huang G."/>
            <person name="Zhou Y."/>
            <person name="Zheng Z."/>
            <person name="Qiu Y."/>
        </authorList>
    </citation>
    <scope>NUCLEOTIDE SEQUENCE [LARGE SCALE GENOMIC DNA]</scope>
    <source>
        <tissue evidence="6">Roots</tissue>
    </source>
</reference>
<dbReference type="PROSITE" id="PS51634">
    <property type="entry name" value="CRC"/>
    <property type="match status" value="1"/>
</dbReference>
<evidence type="ECO:0000259" key="5">
    <source>
        <dbReference type="PROSITE" id="PS51634"/>
    </source>
</evidence>
<proteinExistence type="inferred from homology"/>
<feature type="region of interest" description="Disordered" evidence="4">
    <location>
        <begin position="719"/>
        <end position="772"/>
    </location>
</feature>
<dbReference type="GO" id="GO:0005634">
    <property type="term" value="C:nucleus"/>
    <property type="evidence" value="ECO:0007669"/>
    <property type="project" value="UniProtKB-SubCell"/>
</dbReference>
<accession>A0AAN7L8R1</accession>
<comment type="subcellular location">
    <subcellularLocation>
        <location evidence="1">Nucleus</location>
    </subcellularLocation>
</comment>
<dbReference type="GO" id="GO:0003700">
    <property type="term" value="F:DNA-binding transcription factor activity"/>
    <property type="evidence" value="ECO:0007669"/>
    <property type="project" value="InterPro"/>
</dbReference>
<evidence type="ECO:0000256" key="1">
    <source>
        <dbReference type="ARBA" id="ARBA00004123"/>
    </source>
</evidence>
<dbReference type="InterPro" id="IPR044522">
    <property type="entry name" value="TSO1-like"/>
</dbReference>
<feature type="region of interest" description="Disordered" evidence="4">
    <location>
        <begin position="641"/>
        <end position="666"/>
    </location>
</feature>
<feature type="domain" description="CRC" evidence="5">
    <location>
        <begin position="477"/>
        <end position="600"/>
    </location>
</feature>
<evidence type="ECO:0000256" key="3">
    <source>
        <dbReference type="ARBA" id="ARBA00023242"/>
    </source>
</evidence>
<dbReference type="InterPro" id="IPR033467">
    <property type="entry name" value="Tesmin/TSO1-like_CXC"/>
</dbReference>
<dbReference type="EMBL" id="JAXIOK010000002">
    <property type="protein sequence ID" value="KAK4778388.1"/>
    <property type="molecule type" value="Genomic_DNA"/>
</dbReference>
<feature type="compositionally biased region" description="Basic and acidic residues" evidence="4">
    <location>
        <begin position="104"/>
        <end position="119"/>
    </location>
</feature>